<sequence length="176" mass="20646">MNQTGRMGFQLTTMTLSVSIRPSCIQARRELPSSLLSRHHLTLVTPTIHLPDKMMTEPPRLLLFRLNPRKRAAQNPFLLDLLQTSNSRTTSHLPSLNRYDTRRVQNRSLRLLLRVLYQFVGHNRFLTGFFMNLLCHCVGPKYRLQRQSLLHRQLVAYHRFAKEDPVQDTFPVPKNF</sequence>
<dbReference type="EMBL" id="HBUF01314635">
    <property type="protein sequence ID" value="CAG6693824.1"/>
    <property type="molecule type" value="Transcribed_RNA"/>
</dbReference>
<dbReference type="AlphaFoldDB" id="A0A8D8Y4W2"/>
<protein>
    <submittedName>
        <fullName evidence="1">Uncharacterized protein</fullName>
    </submittedName>
</protein>
<proteinExistence type="predicted"/>
<evidence type="ECO:0000313" key="1">
    <source>
        <dbReference type="EMBL" id="CAG6719238.1"/>
    </source>
</evidence>
<accession>A0A8D8Y4W2</accession>
<organism evidence="1">
    <name type="scientific">Cacopsylla melanoneura</name>
    <dbReference type="NCBI Taxonomy" id="428564"/>
    <lineage>
        <taxon>Eukaryota</taxon>
        <taxon>Metazoa</taxon>
        <taxon>Ecdysozoa</taxon>
        <taxon>Arthropoda</taxon>
        <taxon>Hexapoda</taxon>
        <taxon>Insecta</taxon>
        <taxon>Pterygota</taxon>
        <taxon>Neoptera</taxon>
        <taxon>Paraneoptera</taxon>
        <taxon>Hemiptera</taxon>
        <taxon>Sternorrhyncha</taxon>
        <taxon>Psylloidea</taxon>
        <taxon>Psyllidae</taxon>
        <taxon>Psyllinae</taxon>
        <taxon>Cacopsylla</taxon>
    </lineage>
</organism>
<reference evidence="1" key="1">
    <citation type="submission" date="2021-05" db="EMBL/GenBank/DDBJ databases">
        <authorList>
            <person name="Alioto T."/>
            <person name="Alioto T."/>
            <person name="Gomez Garrido J."/>
        </authorList>
    </citation>
    <scope>NUCLEOTIDE SEQUENCE</scope>
</reference>
<name>A0A8D8Y4W2_9HEMI</name>
<dbReference type="EMBL" id="HBUF01105332">
    <property type="protein sequence ID" value="CAG6639076.1"/>
    <property type="molecule type" value="Transcribed_RNA"/>
</dbReference>
<dbReference type="EMBL" id="HBUF01358482">
    <property type="protein sequence ID" value="CAG6719238.1"/>
    <property type="molecule type" value="Transcribed_RNA"/>
</dbReference>